<keyword evidence="2" id="KW-1185">Reference proteome</keyword>
<reference evidence="1 2" key="1">
    <citation type="journal article" date="2018" name="Mol. Plant">
        <title>The genome of Artemisia annua provides insight into the evolution of Asteraceae family and artemisinin biosynthesis.</title>
        <authorList>
            <person name="Shen Q."/>
            <person name="Zhang L."/>
            <person name="Liao Z."/>
            <person name="Wang S."/>
            <person name="Yan T."/>
            <person name="Shi P."/>
            <person name="Liu M."/>
            <person name="Fu X."/>
            <person name="Pan Q."/>
            <person name="Wang Y."/>
            <person name="Lv Z."/>
            <person name="Lu X."/>
            <person name="Zhang F."/>
            <person name="Jiang W."/>
            <person name="Ma Y."/>
            <person name="Chen M."/>
            <person name="Hao X."/>
            <person name="Li L."/>
            <person name="Tang Y."/>
            <person name="Lv G."/>
            <person name="Zhou Y."/>
            <person name="Sun X."/>
            <person name="Brodelius P.E."/>
            <person name="Rose J.K.C."/>
            <person name="Tang K."/>
        </authorList>
    </citation>
    <scope>NUCLEOTIDE SEQUENCE [LARGE SCALE GENOMIC DNA]</scope>
    <source>
        <strain evidence="2">cv. Huhao1</strain>
        <tissue evidence="1">Leaf</tissue>
    </source>
</reference>
<evidence type="ECO:0000313" key="2">
    <source>
        <dbReference type="Proteomes" id="UP000245207"/>
    </source>
</evidence>
<dbReference type="EMBL" id="PKPP01000317">
    <property type="protein sequence ID" value="PWA94405.1"/>
    <property type="molecule type" value="Genomic_DNA"/>
</dbReference>
<dbReference type="STRING" id="35608.A0A2U1Q8R9"/>
<comment type="caution">
    <text evidence="1">The sequence shown here is derived from an EMBL/GenBank/DDBJ whole genome shotgun (WGS) entry which is preliminary data.</text>
</comment>
<name>A0A2U1Q8R9_ARTAN</name>
<dbReference type="Proteomes" id="UP000245207">
    <property type="component" value="Unassembled WGS sequence"/>
</dbReference>
<evidence type="ECO:0000313" key="1">
    <source>
        <dbReference type="EMBL" id="PWA94405.1"/>
    </source>
</evidence>
<proteinExistence type="predicted"/>
<protein>
    <submittedName>
        <fullName evidence="1">Secretory carrier-associated membrane protein 2</fullName>
    </submittedName>
</protein>
<organism evidence="1 2">
    <name type="scientific">Artemisia annua</name>
    <name type="common">Sweet wormwood</name>
    <dbReference type="NCBI Taxonomy" id="35608"/>
    <lineage>
        <taxon>Eukaryota</taxon>
        <taxon>Viridiplantae</taxon>
        <taxon>Streptophyta</taxon>
        <taxon>Embryophyta</taxon>
        <taxon>Tracheophyta</taxon>
        <taxon>Spermatophyta</taxon>
        <taxon>Magnoliopsida</taxon>
        <taxon>eudicotyledons</taxon>
        <taxon>Gunneridae</taxon>
        <taxon>Pentapetalae</taxon>
        <taxon>asterids</taxon>
        <taxon>campanulids</taxon>
        <taxon>Asterales</taxon>
        <taxon>Asteraceae</taxon>
        <taxon>Asteroideae</taxon>
        <taxon>Anthemideae</taxon>
        <taxon>Artemisiinae</taxon>
        <taxon>Artemisia</taxon>
    </lineage>
</organism>
<dbReference type="AlphaFoldDB" id="A0A2U1Q8R9"/>
<gene>
    <name evidence="1" type="ORF">CTI12_AA062390</name>
</gene>
<accession>A0A2U1Q8R9</accession>
<sequence>MQKFYSLLDLVYCLSVPPLATHQTIKSTLCAIWKKHTRQHKSVPAATNSRLAPLPHEPADFYDRSSPIDILLDSASDLNYCCKTFSLYLMGHLACFSNKKTDLRRHQLHQPHIFRLETNEPLLQSARRATQVG</sequence>
<dbReference type="OrthoDB" id="1740449at2759"/>